<evidence type="ECO:0008006" key="4">
    <source>
        <dbReference type="Google" id="ProtNLM"/>
    </source>
</evidence>
<keyword evidence="1" id="KW-0732">Signal</keyword>
<dbReference type="EMBL" id="CP031933">
    <property type="protein sequence ID" value="AYE38142.1"/>
    <property type="molecule type" value="Genomic_DNA"/>
</dbReference>
<gene>
    <name evidence="2" type="ORF">D1B17_05645</name>
</gene>
<feature type="chain" id="PRO_5038347966" description="D-alanyl-D-alanine carboxypeptidase" evidence="1">
    <location>
        <begin position="21"/>
        <end position="139"/>
    </location>
</feature>
<evidence type="ECO:0000256" key="1">
    <source>
        <dbReference type="SAM" id="SignalP"/>
    </source>
</evidence>
<dbReference type="RefSeq" id="WP_120142384.1">
    <property type="nucleotide sequence ID" value="NZ_CP031933.2"/>
</dbReference>
<dbReference type="OrthoDB" id="2299658at2"/>
<dbReference type="AlphaFoldDB" id="A0A386PRX6"/>
<name>A0A386PRX6_9LACO</name>
<feature type="signal peptide" evidence="1">
    <location>
        <begin position="1"/>
        <end position="20"/>
    </location>
</feature>
<organism evidence="2 3">
    <name type="scientific">Companilactobacillus zhachilii</name>
    <dbReference type="NCBI Taxonomy" id="2304606"/>
    <lineage>
        <taxon>Bacteria</taxon>
        <taxon>Bacillati</taxon>
        <taxon>Bacillota</taxon>
        <taxon>Bacilli</taxon>
        <taxon>Lactobacillales</taxon>
        <taxon>Lactobacillaceae</taxon>
        <taxon>Companilactobacillus</taxon>
    </lineage>
</organism>
<protein>
    <recommendedName>
        <fullName evidence="4">D-alanyl-D-alanine carboxypeptidase</fullName>
    </recommendedName>
</protein>
<evidence type="ECO:0000313" key="3">
    <source>
        <dbReference type="Proteomes" id="UP000267208"/>
    </source>
</evidence>
<keyword evidence="3" id="KW-1185">Reference proteome</keyword>
<dbReference type="KEGG" id="lzh:D1B17_05645"/>
<reference evidence="3" key="1">
    <citation type="submission" date="2018-08" db="EMBL/GenBank/DDBJ databases">
        <title>Genome of Lactobacillus sp. HBUAS52074.</title>
        <authorList>
            <person name="Guo Z."/>
            <person name="Zhang Z.D."/>
        </authorList>
    </citation>
    <scope>NUCLEOTIDE SEQUENCE [LARGE SCALE GENOMIC DNA]</scope>
    <source>
        <strain evidence="3">HBUAS52074</strain>
    </source>
</reference>
<accession>A0A386PRX6</accession>
<dbReference type="Proteomes" id="UP000267208">
    <property type="component" value="Chromosome"/>
</dbReference>
<proteinExistence type="predicted"/>
<evidence type="ECO:0000313" key="2">
    <source>
        <dbReference type="EMBL" id="AYE38142.1"/>
    </source>
</evidence>
<sequence>MKSMKNLTFALLIFSLPLTALPLTTNTTVLAQASSKKAEKHTYTGNGSVKKISKTAYHSKDSKGNLYSALFMADKPTVELTRKTTLDKYRTTWYATKEMSVRVDKHHSRTYYYVTSSDKKVSGWTWSGYLTKGIFKSAD</sequence>